<evidence type="ECO:0000256" key="3">
    <source>
        <dbReference type="ARBA" id="ARBA00022475"/>
    </source>
</evidence>
<evidence type="ECO:0000313" key="8">
    <source>
        <dbReference type="EMBL" id="OXM87680.1"/>
    </source>
</evidence>
<dbReference type="EMBL" id="NMQW01000002">
    <property type="protein sequence ID" value="OXM87680.1"/>
    <property type="molecule type" value="Genomic_DNA"/>
</dbReference>
<feature type="transmembrane region" description="Helical" evidence="7">
    <location>
        <begin position="351"/>
        <end position="373"/>
    </location>
</feature>
<feature type="transmembrane region" description="Helical" evidence="7">
    <location>
        <begin position="320"/>
        <end position="339"/>
    </location>
</feature>
<evidence type="ECO:0000256" key="5">
    <source>
        <dbReference type="ARBA" id="ARBA00022989"/>
    </source>
</evidence>
<feature type="transmembrane region" description="Helical" evidence="7">
    <location>
        <begin position="180"/>
        <end position="199"/>
    </location>
</feature>
<dbReference type="PANTHER" id="PTHR43266">
    <property type="entry name" value="MACROLIDE-EFFLUX PROTEIN"/>
    <property type="match status" value="1"/>
</dbReference>
<feature type="transmembrane region" description="Helical" evidence="7">
    <location>
        <begin position="233"/>
        <end position="254"/>
    </location>
</feature>
<dbReference type="InterPro" id="IPR036259">
    <property type="entry name" value="MFS_trans_sf"/>
</dbReference>
<evidence type="ECO:0000313" key="9">
    <source>
        <dbReference type="Proteomes" id="UP000215509"/>
    </source>
</evidence>
<dbReference type="GO" id="GO:0005886">
    <property type="term" value="C:plasma membrane"/>
    <property type="evidence" value="ECO:0007669"/>
    <property type="project" value="UniProtKB-SubCell"/>
</dbReference>
<gene>
    <name evidence="8" type="ORF">CF651_00740</name>
</gene>
<feature type="transmembrane region" description="Helical" evidence="7">
    <location>
        <begin position="266"/>
        <end position="289"/>
    </location>
</feature>
<sequence length="419" mass="46478">MIRLFIRILFRKGVSALLNNRFVRTIILSRILLQLGIWIRNFAILLYVSDVTHNDPLYVSLISVAEFAPIFMFSVIGGTFADRWQPKRTMVWCDVLSAISALVVLLVLLQGSWYALFFTTLASAILSQFSQPSAMKLFKQHIPEAQLQSVMAMFQSLMAVFMVIGPMIGTYVYQRFGIEVSVAVMGVMFVGSSLILLTLPRDEQQSMNAESQSFMEELKAGVRYVWNKRILRTLGASFAVSGLASGVIQPLMIYVTMDNLGHDKSFLQWLLMVHGAAMLVGGSLIMTFGKRLKPQTLLAVGLFFISFGTVGIGWSTSVVLTMLLLVLNGLCYPCIHIGIQTMIYQNTEGPFIGRVGGVLTPMFMGMMVIGMSFSGVWKSMFSTFIVYAGSGILFLIGSLLLVPVIIEKRSVKLTSSERI</sequence>
<dbReference type="OrthoDB" id="2942684at2"/>
<organism evidence="8 9">
    <name type="scientific">Paenibacillus rigui</name>
    <dbReference type="NCBI Taxonomy" id="554312"/>
    <lineage>
        <taxon>Bacteria</taxon>
        <taxon>Bacillati</taxon>
        <taxon>Bacillota</taxon>
        <taxon>Bacilli</taxon>
        <taxon>Bacillales</taxon>
        <taxon>Paenibacillaceae</taxon>
        <taxon>Paenibacillus</taxon>
    </lineage>
</organism>
<protein>
    <submittedName>
        <fullName evidence="8">MFS transporter</fullName>
    </submittedName>
</protein>
<feature type="transmembrane region" description="Helical" evidence="7">
    <location>
        <begin position="385"/>
        <end position="406"/>
    </location>
</feature>
<keyword evidence="2" id="KW-0813">Transport</keyword>
<dbReference type="CDD" id="cd06173">
    <property type="entry name" value="MFS_MefA_like"/>
    <property type="match status" value="1"/>
</dbReference>
<evidence type="ECO:0000256" key="4">
    <source>
        <dbReference type="ARBA" id="ARBA00022692"/>
    </source>
</evidence>
<keyword evidence="3" id="KW-1003">Cell membrane</keyword>
<name>A0A229UWE4_9BACL</name>
<keyword evidence="6 7" id="KW-0472">Membrane</keyword>
<accession>A0A229UWE4</accession>
<feature type="transmembrane region" description="Helical" evidence="7">
    <location>
        <begin position="113"/>
        <end position="129"/>
    </location>
</feature>
<feature type="transmembrane region" description="Helical" evidence="7">
    <location>
        <begin position="57"/>
        <end position="77"/>
    </location>
</feature>
<dbReference type="InterPro" id="IPR011701">
    <property type="entry name" value="MFS"/>
</dbReference>
<keyword evidence="5 7" id="KW-1133">Transmembrane helix</keyword>
<evidence type="ECO:0000256" key="7">
    <source>
        <dbReference type="SAM" id="Phobius"/>
    </source>
</evidence>
<dbReference type="Pfam" id="PF07690">
    <property type="entry name" value="MFS_1"/>
    <property type="match status" value="1"/>
</dbReference>
<feature type="transmembrane region" description="Helical" evidence="7">
    <location>
        <begin position="150"/>
        <end position="174"/>
    </location>
</feature>
<dbReference type="SUPFAM" id="SSF103473">
    <property type="entry name" value="MFS general substrate transporter"/>
    <property type="match status" value="1"/>
</dbReference>
<evidence type="ECO:0000256" key="2">
    <source>
        <dbReference type="ARBA" id="ARBA00022448"/>
    </source>
</evidence>
<keyword evidence="9" id="KW-1185">Reference proteome</keyword>
<feature type="transmembrane region" description="Helical" evidence="7">
    <location>
        <begin position="296"/>
        <end position="314"/>
    </location>
</feature>
<dbReference type="GO" id="GO:0022857">
    <property type="term" value="F:transmembrane transporter activity"/>
    <property type="evidence" value="ECO:0007669"/>
    <property type="project" value="InterPro"/>
</dbReference>
<dbReference type="Gene3D" id="1.20.1250.20">
    <property type="entry name" value="MFS general substrate transporter like domains"/>
    <property type="match status" value="1"/>
</dbReference>
<dbReference type="PANTHER" id="PTHR43266:SF8">
    <property type="entry name" value="MACROLIDE-EFFLUX PROTEIN"/>
    <property type="match status" value="1"/>
</dbReference>
<reference evidence="8 9" key="1">
    <citation type="submission" date="2017-07" db="EMBL/GenBank/DDBJ databases">
        <title>Genome sequencing and assembly of Paenibacillus rigui.</title>
        <authorList>
            <person name="Mayilraj S."/>
        </authorList>
    </citation>
    <scope>NUCLEOTIDE SEQUENCE [LARGE SCALE GENOMIC DNA]</scope>
    <source>
        <strain evidence="8 9">JCM 16352</strain>
    </source>
</reference>
<keyword evidence="4 7" id="KW-0812">Transmembrane</keyword>
<feature type="transmembrane region" description="Helical" evidence="7">
    <location>
        <begin position="89"/>
        <end position="107"/>
    </location>
</feature>
<dbReference type="Proteomes" id="UP000215509">
    <property type="component" value="Unassembled WGS sequence"/>
</dbReference>
<comment type="subcellular location">
    <subcellularLocation>
        <location evidence="1">Cell membrane</location>
        <topology evidence="1">Multi-pass membrane protein</topology>
    </subcellularLocation>
</comment>
<dbReference type="AlphaFoldDB" id="A0A229UWE4"/>
<evidence type="ECO:0000256" key="6">
    <source>
        <dbReference type="ARBA" id="ARBA00023136"/>
    </source>
</evidence>
<comment type="caution">
    <text evidence="8">The sequence shown here is derived from an EMBL/GenBank/DDBJ whole genome shotgun (WGS) entry which is preliminary data.</text>
</comment>
<evidence type="ECO:0000256" key="1">
    <source>
        <dbReference type="ARBA" id="ARBA00004651"/>
    </source>
</evidence>
<proteinExistence type="predicted"/>
<feature type="transmembrane region" description="Helical" evidence="7">
    <location>
        <begin position="21"/>
        <end position="45"/>
    </location>
</feature>